<dbReference type="EMBL" id="VSSQ01052113">
    <property type="protein sequence ID" value="MPN06214.1"/>
    <property type="molecule type" value="Genomic_DNA"/>
</dbReference>
<feature type="domain" description="Gcp-like" evidence="7">
    <location>
        <begin position="32"/>
        <end position="242"/>
    </location>
</feature>
<comment type="caution">
    <text evidence="8">The sequence shown here is derived from an EMBL/GenBank/DDBJ whole genome shotgun (WGS) entry which is preliminary data.</text>
</comment>
<evidence type="ECO:0000256" key="6">
    <source>
        <dbReference type="ARBA" id="ARBA00048117"/>
    </source>
</evidence>
<dbReference type="GO" id="GO:0046872">
    <property type="term" value="F:metal ion binding"/>
    <property type="evidence" value="ECO:0007669"/>
    <property type="project" value="UniProtKB-KW"/>
</dbReference>
<organism evidence="8">
    <name type="scientific">bioreactor metagenome</name>
    <dbReference type="NCBI Taxonomy" id="1076179"/>
    <lineage>
        <taxon>unclassified sequences</taxon>
        <taxon>metagenomes</taxon>
        <taxon>ecological metagenomes</taxon>
    </lineage>
</organism>
<dbReference type="Pfam" id="PF00814">
    <property type="entry name" value="TsaD"/>
    <property type="match status" value="1"/>
</dbReference>
<evidence type="ECO:0000256" key="2">
    <source>
        <dbReference type="ARBA" id="ARBA00022679"/>
    </source>
</evidence>
<keyword evidence="5 8" id="KW-0012">Acyltransferase</keyword>
<comment type="catalytic activity">
    <reaction evidence="6">
        <text>L-threonylcarbamoyladenylate + adenosine(37) in tRNA = N(6)-L-threonylcarbamoyladenosine(37) in tRNA + AMP + H(+)</text>
        <dbReference type="Rhea" id="RHEA:37059"/>
        <dbReference type="Rhea" id="RHEA-COMP:10162"/>
        <dbReference type="Rhea" id="RHEA-COMP:10163"/>
        <dbReference type="ChEBI" id="CHEBI:15378"/>
        <dbReference type="ChEBI" id="CHEBI:73682"/>
        <dbReference type="ChEBI" id="CHEBI:74411"/>
        <dbReference type="ChEBI" id="CHEBI:74418"/>
        <dbReference type="ChEBI" id="CHEBI:456215"/>
        <dbReference type="EC" id="2.3.1.234"/>
    </reaction>
</comment>
<dbReference type="AlphaFoldDB" id="A0A645F0Q5"/>
<dbReference type="SUPFAM" id="SSF53067">
    <property type="entry name" value="Actin-like ATPase domain"/>
    <property type="match status" value="1"/>
</dbReference>
<evidence type="ECO:0000256" key="4">
    <source>
        <dbReference type="ARBA" id="ARBA00022723"/>
    </source>
</evidence>
<dbReference type="EC" id="2.3.1.234" evidence="1"/>
<dbReference type="PANTHER" id="PTHR11735">
    <property type="entry name" value="TRNA N6-ADENOSINE THREONYLCARBAMOYLTRANSFERASE"/>
    <property type="match status" value="1"/>
</dbReference>
<dbReference type="InterPro" id="IPR043129">
    <property type="entry name" value="ATPase_NBD"/>
</dbReference>
<proteinExistence type="predicted"/>
<dbReference type="GO" id="GO:0008033">
    <property type="term" value="P:tRNA processing"/>
    <property type="evidence" value="ECO:0007669"/>
    <property type="project" value="UniProtKB-KW"/>
</dbReference>
<protein>
    <recommendedName>
        <fullName evidence="1">N(6)-L-threonylcarbamoyladenine synthase</fullName>
        <ecNumber evidence="1">2.3.1.234</ecNumber>
    </recommendedName>
</protein>
<name>A0A645F0Q5_9ZZZZ</name>
<reference evidence="8" key="1">
    <citation type="submission" date="2019-08" db="EMBL/GenBank/DDBJ databases">
        <authorList>
            <person name="Kucharzyk K."/>
            <person name="Murdoch R.W."/>
            <person name="Higgins S."/>
            <person name="Loffler F."/>
        </authorList>
    </citation>
    <scope>NUCLEOTIDE SEQUENCE</scope>
</reference>
<accession>A0A645F0Q5</accession>
<keyword evidence="4" id="KW-0479">Metal-binding</keyword>
<keyword evidence="2 8" id="KW-0808">Transferase</keyword>
<dbReference type="Gene3D" id="3.30.420.40">
    <property type="match status" value="2"/>
</dbReference>
<evidence type="ECO:0000313" key="8">
    <source>
        <dbReference type="EMBL" id="MPN06214.1"/>
    </source>
</evidence>
<evidence type="ECO:0000259" key="7">
    <source>
        <dbReference type="Pfam" id="PF00814"/>
    </source>
</evidence>
<dbReference type="InterPro" id="IPR000905">
    <property type="entry name" value="Gcp-like_dom"/>
</dbReference>
<dbReference type="PRINTS" id="PR00789">
    <property type="entry name" value="OSIALOPTASE"/>
</dbReference>
<dbReference type="InterPro" id="IPR017861">
    <property type="entry name" value="KAE1/TsaD"/>
</dbReference>
<keyword evidence="3" id="KW-0819">tRNA processing</keyword>
<dbReference type="GO" id="GO:0061711">
    <property type="term" value="F:tRNA N(6)-L-threonylcarbamoyladenine synthase activity"/>
    <property type="evidence" value="ECO:0007669"/>
    <property type="project" value="UniProtKB-EC"/>
</dbReference>
<evidence type="ECO:0000256" key="5">
    <source>
        <dbReference type="ARBA" id="ARBA00023315"/>
    </source>
</evidence>
<evidence type="ECO:0000256" key="3">
    <source>
        <dbReference type="ARBA" id="ARBA00022694"/>
    </source>
</evidence>
<sequence length="256" mass="27100">MLQEVDRGAIRAVAVSSKPTAAEESYMPVFLAGKLAAVAIASSLGVPLYETTHQAGHVRAALLGQETLVSESPFLAMHLSGGTTDLLLVRREDGLIGEIDRIGGCDDLHAGQFVDRVGVRLGLPFPSGISLEALARTAGDHSIKLPSSVKGLNCSFSGQETQCQRLIEGGAEESAVAYAVYDCMARTFGKLLTNAFTETGCKTALLSGGVSGSLLLRELLQQRLKHKLFYAQSGLSSDNAVGTALLARDRFEHSPR</sequence>
<evidence type="ECO:0000256" key="1">
    <source>
        <dbReference type="ARBA" id="ARBA00012156"/>
    </source>
</evidence>
<gene>
    <name evidence="8" type="primary">tsaD_52</name>
    <name evidence="8" type="ORF">SDC9_153470</name>
</gene>
<dbReference type="PANTHER" id="PTHR11735:SF6">
    <property type="entry name" value="TRNA N6-ADENOSINE THREONYLCARBAMOYLTRANSFERASE, MITOCHONDRIAL"/>
    <property type="match status" value="1"/>
</dbReference>